<dbReference type="GO" id="GO:0003676">
    <property type="term" value="F:nucleic acid binding"/>
    <property type="evidence" value="ECO:0007669"/>
    <property type="project" value="InterPro"/>
</dbReference>
<organism evidence="2 3">
    <name type="scientific">Cannabis sativa</name>
    <name type="common">Hemp</name>
    <name type="synonym">Marijuana</name>
    <dbReference type="NCBI Taxonomy" id="3483"/>
    <lineage>
        <taxon>Eukaryota</taxon>
        <taxon>Viridiplantae</taxon>
        <taxon>Streptophyta</taxon>
        <taxon>Embryophyta</taxon>
        <taxon>Tracheophyta</taxon>
        <taxon>Spermatophyta</taxon>
        <taxon>Magnoliopsida</taxon>
        <taxon>eudicotyledons</taxon>
        <taxon>Gunneridae</taxon>
        <taxon>Pentapetalae</taxon>
        <taxon>rosids</taxon>
        <taxon>fabids</taxon>
        <taxon>Rosales</taxon>
        <taxon>Cannabaceae</taxon>
        <taxon>Cannabis</taxon>
    </lineage>
</organism>
<dbReference type="Gramene" id="evm.model.02.1702">
    <property type="protein sequence ID" value="cds.evm.model.02.1702"/>
    <property type="gene ID" value="evm.TU.02.1702"/>
</dbReference>
<dbReference type="GO" id="GO:0004523">
    <property type="term" value="F:RNA-DNA hybrid ribonuclease activity"/>
    <property type="evidence" value="ECO:0007669"/>
    <property type="project" value="InterPro"/>
</dbReference>
<dbReference type="InterPro" id="IPR052929">
    <property type="entry name" value="RNase_H-like_EbsB-rel"/>
</dbReference>
<keyword evidence="3" id="KW-1185">Reference proteome</keyword>
<dbReference type="AlphaFoldDB" id="A0A803NUP7"/>
<evidence type="ECO:0000313" key="3">
    <source>
        <dbReference type="Proteomes" id="UP000596661"/>
    </source>
</evidence>
<dbReference type="Proteomes" id="UP000596661">
    <property type="component" value="Chromosome 2"/>
</dbReference>
<dbReference type="EnsemblPlants" id="evm.model.02.1702">
    <property type="protein sequence ID" value="cds.evm.model.02.1702"/>
    <property type="gene ID" value="evm.TU.02.1702"/>
</dbReference>
<dbReference type="PANTHER" id="PTHR47074">
    <property type="entry name" value="BNAC02G40300D PROTEIN"/>
    <property type="match status" value="1"/>
</dbReference>
<reference evidence="2" key="2">
    <citation type="submission" date="2021-03" db="UniProtKB">
        <authorList>
            <consortium name="EnsemblPlants"/>
        </authorList>
    </citation>
    <scope>IDENTIFICATION</scope>
</reference>
<evidence type="ECO:0000259" key="1">
    <source>
        <dbReference type="Pfam" id="PF13456"/>
    </source>
</evidence>
<sequence length="110" mass="12125">MVPSWVSPRQNRVKVNVDTTLFEMSHNFGFGLVARDSNGILLQGRTVLALGQVKPALAEAMEVPEALSRIKSSPWHHVVLEIDSLVVVQALQSSVEMISLFGLVIKECKE</sequence>
<evidence type="ECO:0000313" key="2">
    <source>
        <dbReference type="EnsemblPlants" id="cds.evm.model.02.1702"/>
    </source>
</evidence>
<accession>A0A803NUP7</accession>
<reference evidence="2" key="1">
    <citation type="submission" date="2018-11" db="EMBL/GenBank/DDBJ databases">
        <authorList>
            <person name="Grassa J C."/>
        </authorList>
    </citation>
    <scope>NUCLEOTIDE SEQUENCE [LARGE SCALE GENOMIC DNA]</scope>
</reference>
<dbReference type="PANTHER" id="PTHR47074:SF11">
    <property type="entry name" value="REVERSE TRANSCRIPTASE-LIKE PROTEIN"/>
    <property type="match status" value="1"/>
</dbReference>
<protein>
    <recommendedName>
        <fullName evidence="1">RNase H type-1 domain-containing protein</fullName>
    </recommendedName>
</protein>
<dbReference type="Pfam" id="PF13456">
    <property type="entry name" value="RVT_3"/>
    <property type="match status" value="1"/>
</dbReference>
<dbReference type="InterPro" id="IPR002156">
    <property type="entry name" value="RNaseH_domain"/>
</dbReference>
<dbReference type="EMBL" id="UZAU01000215">
    <property type="status" value="NOT_ANNOTATED_CDS"/>
    <property type="molecule type" value="Genomic_DNA"/>
</dbReference>
<proteinExistence type="predicted"/>
<name>A0A803NUP7_CANSA</name>
<feature type="domain" description="RNase H type-1" evidence="1">
    <location>
        <begin position="16"/>
        <end position="107"/>
    </location>
</feature>